<feature type="compositionally biased region" description="Basic residues" evidence="2">
    <location>
        <begin position="28"/>
        <end position="46"/>
    </location>
</feature>
<accession>A0A9Q9IQK5</accession>
<feature type="compositionally biased region" description="Low complexity" evidence="2">
    <location>
        <begin position="163"/>
        <end position="177"/>
    </location>
</feature>
<dbReference type="OrthoDB" id="525039at2"/>
<dbReference type="NCBIfam" id="NF033748">
    <property type="entry name" value="class_F_sortase"/>
    <property type="match status" value="1"/>
</dbReference>
<evidence type="ECO:0000313" key="3">
    <source>
        <dbReference type="EMBL" id="UWZ59478.1"/>
    </source>
</evidence>
<dbReference type="InterPro" id="IPR005754">
    <property type="entry name" value="Sortase"/>
</dbReference>
<keyword evidence="1" id="KW-0378">Hydrolase</keyword>
<dbReference type="GO" id="GO:0016787">
    <property type="term" value="F:hydrolase activity"/>
    <property type="evidence" value="ECO:0007669"/>
    <property type="project" value="UniProtKB-KW"/>
</dbReference>
<dbReference type="KEGG" id="daur:Daura_10845"/>
<feature type="compositionally biased region" description="Basic residues" evidence="2">
    <location>
        <begin position="98"/>
        <end position="107"/>
    </location>
</feature>
<dbReference type="Proteomes" id="UP001058003">
    <property type="component" value="Chromosome"/>
</dbReference>
<dbReference type="Gene3D" id="2.40.260.10">
    <property type="entry name" value="Sortase"/>
    <property type="match status" value="1"/>
</dbReference>
<protein>
    <submittedName>
        <fullName evidence="3">Class F sortase</fullName>
    </submittedName>
</protein>
<dbReference type="AlphaFoldDB" id="A0A9Q9IQK5"/>
<dbReference type="EMBL" id="CP073767">
    <property type="protein sequence ID" value="UWZ59478.1"/>
    <property type="molecule type" value="Genomic_DNA"/>
</dbReference>
<evidence type="ECO:0000313" key="4">
    <source>
        <dbReference type="Proteomes" id="UP001058003"/>
    </source>
</evidence>
<proteinExistence type="predicted"/>
<reference evidence="3" key="1">
    <citation type="submission" date="2021-04" db="EMBL/GenBank/DDBJ databases">
        <title>Dactylosporangium aurantiacum NRRL B-8018 full assembly.</title>
        <authorList>
            <person name="Hartkoorn R.C."/>
            <person name="Beaudoing E."/>
            <person name="Hot D."/>
        </authorList>
    </citation>
    <scope>NUCLEOTIDE SEQUENCE</scope>
    <source>
        <strain evidence="3">NRRL B-8018</strain>
    </source>
</reference>
<feature type="compositionally biased region" description="Basic residues" evidence="2">
    <location>
        <begin position="75"/>
        <end position="87"/>
    </location>
</feature>
<dbReference type="Pfam" id="PF04203">
    <property type="entry name" value="Sortase"/>
    <property type="match status" value="1"/>
</dbReference>
<dbReference type="SUPFAM" id="SSF63817">
    <property type="entry name" value="Sortase"/>
    <property type="match status" value="1"/>
</dbReference>
<feature type="compositionally biased region" description="Basic and acidic residues" evidence="2">
    <location>
        <begin position="137"/>
        <end position="149"/>
    </location>
</feature>
<evidence type="ECO:0000256" key="2">
    <source>
        <dbReference type="SAM" id="MobiDB-lite"/>
    </source>
</evidence>
<organism evidence="3 4">
    <name type="scientific">Dactylosporangium aurantiacum</name>
    <dbReference type="NCBI Taxonomy" id="35754"/>
    <lineage>
        <taxon>Bacteria</taxon>
        <taxon>Bacillati</taxon>
        <taxon>Actinomycetota</taxon>
        <taxon>Actinomycetes</taxon>
        <taxon>Micromonosporales</taxon>
        <taxon>Micromonosporaceae</taxon>
        <taxon>Dactylosporangium</taxon>
    </lineage>
</organism>
<dbReference type="InterPro" id="IPR042001">
    <property type="entry name" value="Sortase_F"/>
</dbReference>
<sequence>MAPGRSPAPGVRGSPRSDGQWEHAKNPALRRHARRHDGRARAARRRVGGERRLGQPGDGPSGRSRHVQRDVHRGREVRRGRRGHARAVRPYPDGGRQGYRHVLRRGGHPGDGHRGHVQRQHRLRGRHLLGGQTGGLPDRRRADRRRLDRAGAQPHPDGRGRRPAAARGGRCARAAPPLGVTAGGHAAGRHARHRPRHLLVRANGTWRGGTVVGVISLVVAGVSLIGAGYGTPGPPPVVESSGSAGLSGTAPHAPASPPVRLSIHAIGVEAPVERVDVDRDGILVPPSLRQPSQAGWYQRGPTPGEAGNAVIVGHVDTAGRGPAVFYQLGRLKPGDEIGVTRRDGSTVTFQVDGVRLYSKRSFPAGLVYGPAERSQLRLITCGGTFDRATSTYSSNTVVTATMLSWRS</sequence>
<evidence type="ECO:0000256" key="1">
    <source>
        <dbReference type="ARBA" id="ARBA00022801"/>
    </source>
</evidence>
<feature type="region of interest" description="Disordered" evidence="2">
    <location>
        <begin position="1"/>
        <end position="192"/>
    </location>
</feature>
<dbReference type="CDD" id="cd05829">
    <property type="entry name" value="Sortase_F"/>
    <property type="match status" value="1"/>
</dbReference>
<feature type="compositionally biased region" description="Basic residues" evidence="2">
    <location>
        <begin position="115"/>
        <end position="127"/>
    </location>
</feature>
<gene>
    <name evidence="3" type="ORF">Daura_10845</name>
</gene>
<dbReference type="InterPro" id="IPR023365">
    <property type="entry name" value="Sortase_dom-sf"/>
</dbReference>
<name>A0A9Q9IQK5_9ACTN</name>
<keyword evidence="4" id="KW-1185">Reference proteome</keyword>